<sequence>GKLIAFYQKADAGYQICTMRPDGSNFIIITKFLAGIIATVPSWSPDSKKLAFIRNRQIFIIDVDSKNLYQLPKTKSADYEQVYFITNNRLLALKAEGGSAHLVLIDIKEEISVRTR</sequence>
<feature type="non-terminal residue" evidence="1">
    <location>
        <position position="1"/>
    </location>
</feature>
<dbReference type="AlphaFoldDB" id="X1N2K2"/>
<gene>
    <name evidence="1" type="ORF">S06H3_27454</name>
</gene>
<dbReference type="Gene3D" id="2.120.10.30">
    <property type="entry name" value="TolB, C-terminal domain"/>
    <property type="match status" value="1"/>
</dbReference>
<protein>
    <recommendedName>
        <fullName evidence="2">Dipeptidylpeptidase IV N-terminal domain-containing protein</fullName>
    </recommendedName>
</protein>
<comment type="caution">
    <text evidence="1">The sequence shown here is derived from an EMBL/GenBank/DDBJ whole genome shotgun (WGS) entry which is preliminary data.</text>
</comment>
<dbReference type="Pfam" id="PF07676">
    <property type="entry name" value="PD40"/>
    <property type="match status" value="1"/>
</dbReference>
<dbReference type="InterPro" id="IPR011042">
    <property type="entry name" value="6-blade_b-propeller_TolB-like"/>
</dbReference>
<proteinExistence type="predicted"/>
<dbReference type="SUPFAM" id="SSF69304">
    <property type="entry name" value="Tricorn protease N-terminal domain"/>
    <property type="match status" value="1"/>
</dbReference>
<evidence type="ECO:0000313" key="1">
    <source>
        <dbReference type="EMBL" id="GAI21080.1"/>
    </source>
</evidence>
<accession>X1N2K2</accession>
<reference evidence="1" key="1">
    <citation type="journal article" date="2014" name="Front. Microbiol.">
        <title>High frequency of phylogenetically diverse reductive dehalogenase-homologous genes in deep subseafloor sedimentary metagenomes.</title>
        <authorList>
            <person name="Kawai M."/>
            <person name="Futagami T."/>
            <person name="Toyoda A."/>
            <person name="Takaki Y."/>
            <person name="Nishi S."/>
            <person name="Hori S."/>
            <person name="Arai W."/>
            <person name="Tsubouchi T."/>
            <person name="Morono Y."/>
            <person name="Uchiyama I."/>
            <person name="Ito T."/>
            <person name="Fujiyama A."/>
            <person name="Inagaki F."/>
            <person name="Takami H."/>
        </authorList>
    </citation>
    <scope>NUCLEOTIDE SEQUENCE</scope>
    <source>
        <strain evidence="1">Expedition CK06-06</strain>
    </source>
</reference>
<name>X1N2K2_9ZZZZ</name>
<evidence type="ECO:0008006" key="2">
    <source>
        <dbReference type="Google" id="ProtNLM"/>
    </source>
</evidence>
<dbReference type="EMBL" id="BARV01015925">
    <property type="protein sequence ID" value="GAI21080.1"/>
    <property type="molecule type" value="Genomic_DNA"/>
</dbReference>
<dbReference type="InterPro" id="IPR011659">
    <property type="entry name" value="WD40"/>
</dbReference>
<organism evidence="1">
    <name type="scientific">marine sediment metagenome</name>
    <dbReference type="NCBI Taxonomy" id="412755"/>
    <lineage>
        <taxon>unclassified sequences</taxon>
        <taxon>metagenomes</taxon>
        <taxon>ecological metagenomes</taxon>
    </lineage>
</organism>